<keyword evidence="2" id="KW-1185">Reference proteome</keyword>
<gene>
    <name evidence="1" type="ORF">ACFODX_08705</name>
</gene>
<name>A0ABV7FDD7_9GAMM</name>
<dbReference type="EMBL" id="JBHRTF010000003">
    <property type="protein sequence ID" value="MFC3115631.1"/>
    <property type="molecule type" value="Genomic_DNA"/>
</dbReference>
<evidence type="ECO:0000313" key="2">
    <source>
        <dbReference type="Proteomes" id="UP001595555"/>
    </source>
</evidence>
<sequence length="281" mass="32258">MAEKHISTTALARQIGKESKELFILLTSGGWIVKVDNHWQLTEKGKFEGGIYVNHPKFGEYIAWPESIQHHPLLKLLPEAPLSATNLAHKWDIPARLVNLLLAEKGLIKRYVRGWQLADRGKMLGGQQHEAESGIPFVTWPETLLDEPEIIDALMQLLGDAPIAVQHPALDGHPVNNAMQRRVDNWLYLTRTIHARDYRLQWGLDYALADFYLPELALCVECWADQLGQEQNRAAVIGEELEKHQLYKKHKVAFIEFRDENIHQVDEILAREFLRRGVAIY</sequence>
<reference evidence="2" key="1">
    <citation type="journal article" date="2019" name="Int. J. Syst. Evol. Microbiol.">
        <title>The Global Catalogue of Microorganisms (GCM) 10K type strain sequencing project: providing services to taxonomists for standard genome sequencing and annotation.</title>
        <authorList>
            <consortium name="The Broad Institute Genomics Platform"/>
            <consortium name="The Broad Institute Genome Sequencing Center for Infectious Disease"/>
            <person name="Wu L."/>
            <person name="Ma J."/>
        </authorList>
    </citation>
    <scope>NUCLEOTIDE SEQUENCE [LARGE SCALE GENOMIC DNA]</scope>
    <source>
        <strain evidence="2">KCTC 52237</strain>
    </source>
</reference>
<comment type="caution">
    <text evidence="1">The sequence shown here is derived from an EMBL/GenBank/DDBJ whole genome shotgun (WGS) entry which is preliminary data.</text>
</comment>
<accession>A0ABV7FDD7</accession>
<protein>
    <submittedName>
        <fullName evidence="1">4-alpha-glucanotransferase</fullName>
    </submittedName>
</protein>
<dbReference type="Proteomes" id="UP001595555">
    <property type="component" value="Unassembled WGS sequence"/>
</dbReference>
<dbReference type="RefSeq" id="WP_378118107.1">
    <property type="nucleotide sequence ID" value="NZ_JBHRTF010000003.1"/>
</dbReference>
<evidence type="ECO:0000313" key="1">
    <source>
        <dbReference type="EMBL" id="MFC3115631.1"/>
    </source>
</evidence>
<organism evidence="1 2">
    <name type="scientific">Cellvibrio fontiphilus</name>
    <dbReference type="NCBI Taxonomy" id="1815559"/>
    <lineage>
        <taxon>Bacteria</taxon>
        <taxon>Pseudomonadati</taxon>
        <taxon>Pseudomonadota</taxon>
        <taxon>Gammaproteobacteria</taxon>
        <taxon>Cellvibrionales</taxon>
        <taxon>Cellvibrionaceae</taxon>
        <taxon>Cellvibrio</taxon>
    </lineage>
</organism>
<proteinExistence type="predicted"/>